<evidence type="ECO:0000313" key="1">
    <source>
        <dbReference type="EMBL" id="KIW07825.1"/>
    </source>
</evidence>
<dbReference type="STRING" id="253628.A0A0D2AMT2"/>
<dbReference type="GeneID" id="27309716"/>
<accession>A0A0D2AMT2</accession>
<dbReference type="AlphaFoldDB" id="A0A0D2AMT2"/>
<evidence type="ECO:0000313" key="2">
    <source>
        <dbReference type="Proteomes" id="UP000053259"/>
    </source>
</evidence>
<dbReference type="SUPFAM" id="SSF51556">
    <property type="entry name" value="Metallo-dependent hydrolases"/>
    <property type="match status" value="1"/>
</dbReference>
<reference evidence="1 2" key="1">
    <citation type="submission" date="2015-01" db="EMBL/GenBank/DDBJ databases">
        <title>The Genome Sequence of Ochroconis gallopava CBS43764.</title>
        <authorList>
            <consortium name="The Broad Institute Genomics Platform"/>
            <person name="Cuomo C."/>
            <person name="de Hoog S."/>
            <person name="Gorbushina A."/>
            <person name="Stielow B."/>
            <person name="Teixiera M."/>
            <person name="Abouelleil A."/>
            <person name="Chapman S.B."/>
            <person name="Priest M."/>
            <person name="Young S.K."/>
            <person name="Wortman J."/>
            <person name="Nusbaum C."/>
            <person name="Birren B."/>
        </authorList>
    </citation>
    <scope>NUCLEOTIDE SEQUENCE [LARGE SCALE GENOMIC DNA]</scope>
    <source>
        <strain evidence="1 2">CBS 43764</strain>
    </source>
</reference>
<dbReference type="EMBL" id="KN847532">
    <property type="protein sequence ID" value="KIW07825.1"/>
    <property type="molecule type" value="Genomic_DNA"/>
</dbReference>
<dbReference type="Gene3D" id="3.20.20.140">
    <property type="entry name" value="Metal-dependent hydrolases"/>
    <property type="match status" value="1"/>
</dbReference>
<dbReference type="PANTHER" id="PTHR32027:SF0">
    <property type="entry name" value="CYTOSINE DEAMINASE"/>
    <property type="match status" value="1"/>
</dbReference>
<dbReference type="GO" id="GO:0016814">
    <property type="term" value="F:hydrolase activity, acting on carbon-nitrogen (but not peptide) bonds, in cyclic amidines"/>
    <property type="evidence" value="ECO:0007669"/>
    <property type="project" value="TreeGrafter"/>
</dbReference>
<sequence>MAFEFLKKHGFNLADEVDKIKFGEVETNRGEESIEEDSRFHELKKIVGVRLPCRPYLWDLQLDKGAVSAILPHEFNSPPQKNSPDILEARGCLIAPSLCHAHIHLDKCFLLQDPKFSDLQIVDGDFKEAMNLTTKAKQRFTRSDLLRRGRQLIIESIRAGVTAMRAFCEVDGDVGMKCLDTGLELKREFESKCDIQLCAFAQNPLFGGKDNGEKVRQLIMEAAKKAEVDVLGSTPYVEENEELELRNLEWMIDLTLQHSKMLDLHLDYHLDPQKKPLFWDVISLLKQKGWAKKGNRHVTLGHCTRLTHFTSSEWQKVKADCHDIPISFVGLPTSDLFMMKTEQQWRGTLHVPDMIQKHGLEAAIGTNNVGNAFTPQGNCDPLSLACLGVGLYSAGSQTDTDLLYDCVSCHARRAIGLRPGNRDFQVGDDADFVIFKKGYTKLRTRKSIAEVVYDPPAARITIKAGVIVSM</sequence>
<evidence type="ECO:0008006" key="3">
    <source>
        <dbReference type="Google" id="ProtNLM"/>
    </source>
</evidence>
<proteinExistence type="predicted"/>
<dbReference type="HOGENOM" id="CLU_031758_1_0_1"/>
<dbReference type="OrthoDB" id="10266980at2759"/>
<dbReference type="InterPro" id="IPR052349">
    <property type="entry name" value="Metallo-hydrolase_Enzymes"/>
</dbReference>
<protein>
    <recommendedName>
        <fullName evidence="3">Amidohydrolase-related domain-containing protein</fullName>
    </recommendedName>
</protein>
<name>A0A0D2AMT2_9PEZI</name>
<dbReference type="VEuPathDB" id="FungiDB:PV09_01743"/>
<dbReference type="Proteomes" id="UP000053259">
    <property type="component" value="Unassembled WGS sequence"/>
</dbReference>
<dbReference type="InterPro" id="IPR032466">
    <property type="entry name" value="Metal_Hydrolase"/>
</dbReference>
<organism evidence="1 2">
    <name type="scientific">Verruconis gallopava</name>
    <dbReference type="NCBI Taxonomy" id="253628"/>
    <lineage>
        <taxon>Eukaryota</taxon>
        <taxon>Fungi</taxon>
        <taxon>Dikarya</taxon>
        <taxon>Ascomycota</taxon>
        <taxon>Pezizomycotina</taxon>
        <taxon>Dothideomycetes</taxon>
        <taxon>Pleosporomycetidae</taxon>
        <taxon>Venturiales</taxon>
        <taxon>Sympoventuriaceae</taxon>
        <taxon>Verruconis</taxon>
    </lineage>
</organism>
<gene>
    <name evidence="1" type="ORF">PV09_01743</name>
</gene>
<keyword evidence="2" id="KW-1185">Reference proteome</keyword>
<dbReference type="PANTHER" id="PTHR32027">
    <property type="entry name" value="CYTOSINE DEAMINASE"/>
    <property type="match status" value="1"/>
</dbReference>
<dbReference type="RefSeq" id="XP_016217694.1">
    <property type="nucleotide sequence ID" value="XM_016354682.1"/>
</dbReference>
<dbReference type="InParanoid" id="A0A0D2AMT2"/>